<dbReference type="EMBL" id="DSGT01000007">
    <property type="protein sequence ID" value="HEW53050.1"/>
    <property type="molecule type" value="Genomic_DNA"/>
</dbReference>
<dbReference type="GO" id="GO:0004519">
    <property type="term" value="F:endonuclease activity"/>
    <property type="evidence" value="ECO:0007669"/>
    <property type="project" value="UniProtKB-KW"/>
</dbReference>
<dbReference type="PANTHER" id="PTHR10359">
    <property type="entry name" value="A/G-SPECIFIC ADENINE GLYCOSYLASE/ENDONUCLEASE III"/>
    <property type="match status" value="1"/>
</dbReference>
<dbReference type="GO" id="GO:0046872">
    <property type="term" value="F:metal ion binding"/>
    <property type="evidence" value="ECO:0007669"/>
    <property type="project" value="UniProtKB-KW"/>
</dbReference>
<gene>
    <name evidence="9" type="ORF">ENO77_02620</name>
</gene>
<evidence type="ECO:0000256" key="6">
    <source>
        <dbReference type="ARBA" id="ARBA00023014"/>
    </source>
</evidence>
<dbReference type="InterPro" id="IPR023170">
    <property type="entry name" value="HhH_base_excis_C"/>
</dbReference>
<dbReference type="SUPFAM" id="SSF48150">
    <property type="entry name" value="DNA-glycosylase"/>
    <property type="match status" value="1"/>
</dbReference>
<dbReference type="InterPro" id="IPR003265">
    <property type="entry name" value="HhH-GPD_domain"/>
</dbReference>
<sequence length="287" mass="32016">MSFAENEALNVGNSIYMVKSCRELANYLRVSLSLITSCGAYQVRHLLVQEKAGTCIWNRDKLHKLISRLQSLYRIDLGEFVLGSILGGIHGKSSYFELLVAVVLSQNTSDKNAIKAYKNLKKLLGSITPEKIAEADPRELGNAIRVAGLVNRRSQMLKALALAILDNPQIFDYIQQSHVEDGRRKLLELPGVGYKTADVVLLVGFKKPTFPIDTHINRVLRRLGVATAEDGYEEMRRKILDYVGSDVAVLTKLHLLLIIHGRKICRSRAPKCSECIVADLCCRAVQL</sequence>
<proteinExistence type="predicted"/>
<dbReference type="InterPro" id="IPR011257">
    <property type="entry name" value="DNA_glycosylase"/>
</dbReference>
<keyword evidence="1" id="KW-0004">4Fe-4S</keyword>
<dbReference type="SMART" id="SM00478">
    <property type="entry name" value="ENDO3c"/>
    <property type="match status" value="1"/>
</dbReference>
<accession>A0A7C2V977</accession>
<evidence type="ECO:0000259" key="8">
    <source>
        <dbReference type="SMART" id="SM00478"/>
    </source>
</evidence>
<dbReference type="Gene3D" id="1.10.340.30">
    <property type="entry name" value="Hypothetical protein, domain 2"/>
    <property type="match status" value="1"/>
</dbReference>
<reference evidence="9" key="1">
    <citation type="journal article" date="2020" name="mSystems">
        <title>Genome- and Community-Level Interaction Insights into Carbon Utilization and Element Cycling Functions of Hydrothermarchaeota in Hydrothermal Sediment.</title>
        <authorList>
            <person name="Zhou Z."/>
            <person name="Liu Y."/>
            <person name="Xu W."/>
            <person name="Pan J."/>
            <person name="Luo Z.H."/>
            <person name="Li M."/>
        </authorList>
    </citation>
    <scope>NUCLEOTIDE SEQUENCE [LARGE SCALE GENOMIC DNA]</scope>
    <source>
        <strain evidence="9">SpSt-16</strain>
    </source>
</reference>
<keyword evidence="9" id="KW-0255">Endonuclease</keyword>
<dbReference type="CDD" id="cd00056">
    <property type="entry name" value="ENDO3c"/>
    <property type="match status" value="1"/>
</dbReference>
<evidence type="ECO:0000256" key="7">
    <source>
        <dbReference type="ARBA" id="ARBA00023295"/>
    </source>
</evidence>
<evidence type="ECO:0000256" key="4">
    <source>
        <dbReference type="ARBA" id="ARBA00022801"/>
    </source>
</evidence>
<dbReference type="GO" id="GO:0051539">
    <property type="term" value="F:4 iron, 4 sulfur cluster binding"/>
    <property type="evidence" value="ECO:0007669"/>
    <property type="project" value="UniProtKB-KW"/>
</dbReference>
<keyword evidence="2" id="KW-0479">Metal-binding</keyword>
<keyword evidence="5" id="KW-0408">Iron</keyword>
<evidence type="ECO:0000256" key="2">
    <source>
        <dbReference type="ARBA" id="ARBA00022723"/>
    </source>
</evidence>
<keyword evidence="6" id="KW-0411">Iron-sulfur</keyword>
<dbReference type="Pfam" id="PF00730">
    <property type="entry name" value="HhH-GPD"/>
    <property type="match status" value="1"/>
</dbReference>
<comment type="caution">
    <text evidence="9">The sequence shown here is derived from an EMBL/GenBank/DDBJ whole genome shotgun (WGS) entry which is preliminary data.</text>
</comment>
<evidence type="ECO:0000256" key="1">
    <source>
        <dbReference type="ARBA" id="ARBA00022485"/>
    </source>
</evidence>
<feature type="domain" description="HhH-GPD" evidence="8">
    <location>
        <begin position="104"/>
        <end position="263"/>
    </location>
</feature>
<keyword evidence="4" id="KW-0378">Hydrolase</keyword>
<dbReference type="GO" id="GO:0019104">
    <property type="term" value="F:DNA N-glycosylase activity"/>
    <property type="evidence" value="ECO:0007669"/>
    <property type="project" value="TreeGrafter"/>
</dbReference>
<dbReference type="GO" id="GO:0006285">
    <property type="term" value="P:base-excision repair, AP site formation"/>
    <property type="evidence" value="ECO:0007669"/>
    <property type="project" value="TreeGrafter"/>
</dbReference>
<keyword evidence="7" id="KW-0326">Glycosidase</keyword>
<evidence type="ECO:0000313" key="9">
    <source>
        <dbReference type="EMBL" id="HEW53050.1"/>
    </source>
</evidence>
<evidence type="ECO:0000256" key="3">
    <source>
        <dbReference type="ARBA" id="ARBA00022763"/>
    </source>
</evidence>
<dbReference type="PANTHER" id="PTHR10359:SF18">
    <property type="entry name" value="ENDONUCLEASE III"/>
    <property type="match status" value="1"/>
</dbReference>
<keyword evidence="3" id="KW-0227">DNA damage</keyword>
<evidence type="ECO:0000256" key="5">
    <source>
        <dbReference type="ARBA" id="ARBA00023004"/>
    </source>
</evidence>
<name>A0A7C2V977_9CREN</name>
<organism evidence="9">
    <name type="scientific">Ignisphaera aggregans</name>
    <dbReference type="NCBI Taxonomy" id="334771"/>
    <lineage>
        <taxon>Archaea</taxon>
        <taxon>Thermoproteota</taxon>
        <taxon>Thermoprotei</taxon>
        <taxon>Desulfurococcales</taxon>
        <taxon>Desulfurococcaceae</taxon>
        <taxon>Ignisphaera</taxon>
    </lineage>
</organism>
<protein>
    <submittedName>
        <fullName evidence="9">Endonuclease III</fullName>
    </submittedName>
</protein>
<dbReference type="Gene3D" id="1.10.1670.10">
    <property type="entry name" value="Helix-hairpin-Helix base-excision DNA repair enzymes (C-terminal)"/>
    <property type="match status" value="1"/>
</dbReference>
<dbReference type="AlphaFoldDB" id="A0A7C2V977"/>
<keyword evidence="9" id="KW-0540">Nuclease</keyword>